<comment type="caution">
    <text evidence="8">The sequence shown here is derived from an EMBL/GenBank/DDBJ whole genome shotgun (WGS) entry which is preliminary data.</text>
</comment>
<dbReference type="PIRSF" id="PIRSF006603">
    <property type="entry name" value="DinF"/>
    <property type="match status" value="1"/>
</dbReference>
<accession>A0A7X9YH62</accession>
<feature type="transmembrane region" description="Helical" evidence="7">
    <location>
        <begin position="416"/>
        <end position="440"/>
    </location>
</feature>
<evidence type="ECO:0000313" key="9">
    <source>
        <dbReference type="Proteomes" id="UP000546970"/>
    </source>
</evidence>
<keyword evidence="6 7" id="KW-0472">Membrane</keyword>
<feature type="transmembrane region" description="Helical" evidence="7">
    <location>
        <begin position="170"/>
        <end position="191"/>
    </location>
</feature>
<feature type="transmembrane region" description="Helical" evidence="7">
    <location>
        <begin position="12"/>
        <end position="31"/>
    </location>
</feature>
<dbReference type="GO" id="GO:0005886">
    <property type="term" value="C:plasma membrane"/>
    <property type="evidence" value="ECO:0007669"/>
    <property type="project" value="UniProtKB-SubCell"/>
</dbReference>
<evidence type="ECO:0000256" key="7">
    <source>
        <dbReference type="SAM" id="Phobius"/>
    </source>
</evidence>
<protein>
    <submittedName>
        <fullName evidence="8">MATE family efflux transporter</fullName>
    </submittedName>
</protein>
<evidence type="ECO:0000256" key="4">
    <source>
        <dbReference type="ARBA" id="ARBA00022692"/>
    </source>
</evidence>
<proteinExistence type="predicted"/>
<evidence type="ECO:0000256" key="2">
    <source>
        <dbReference type="ARBA" id="ARBA00022448"/>
    </source>
</evidence>
<keyword evidence="2" id="KW-0813">Transport</keyword>
<reference evidence="8 9" key="1">
    <citation type="submission" date="2020-04" db="EMBL/GenBank/DDBJ databases">
        <title>Collinsella sp. KGMB02528 nov., an anaerobic actinobacterium isolated from human feces.</title>
        <authorList>
            <person name="Han K.-I."/>
            <person name="Eom M.K."/>
            <person name="Kim J.-S."/>
            <person name="Lee K.C."/>
            <person name="Suh M.K."/>
            <person name="Park S.-H."/>
            <person name="Lee J.H."/>
            <person name="Kang S.W."/>
            <person name="Park J.-E."/>
            <person name="Oh B.S."/>
            <person name="Yu S.Y."/>
            <person name="Choi S.-H."/>
            <person name="Lee D.H."/>
            <person name="Yoon H."/>
            <person name="Kim B.-Y."/>
            <person name="Lee J.H."/>
            <person name="Lee J.-S."/>
        </authorList>
    </citation>
    <scope>NUCLEOTIDE SEQUENCE [LARGE SCALE GENOMIC DNA]</scope>
    <source>
        <strain evidence="8 9">KGMB02528</strain>
    </source>
</reference>
<dbReference type="AlphaFoldDB" id="A0A7X9YH62"/>
<comment type="subcellular location">
    <subcellularLocation>
        <location evidence="1">Cell membrane</location>
        <topology evidence="1">Multi-pass membrane protein</topology>
    </subcellularLocation>
</comment>
<dbReference type="PANTHER" id="PTHR43549:SF3">
    <property type="entry name" value="MULTIDRUG RESISTANCE PROTEIN YPNP-RELATED"/>
    <property type="match status" value="1"/>
</dbReference>
<name>A0A7X9YH62_9ACTN</name>
<evidence type="ECO:0000256" key="1">
    <source>
        <dbReference type="ARBA" id="ARBA00004651"/>
    </source>
</evidence>
<dbReference type="EMBL" id="JABBCP010000001">
    <property type="protein sequence ID" value="NMF55112.1"/>
    <property type="molecule type" value="Genomic_DNA"/>
</dbReference>
<keyword evidence="9" id="KW-1185">Reference proteome</keyword>
<sequence>MALGVKVDMTQGSLWDKIVLFAIPVALMAFLQQLFNAADVAVLGQFAGTNAMAAVGSCGAMCSFVVSLGTGMSLGANVTIATNIGSGRMDAVRRAVHTAMLAAVGGGVILGLAGELVIEPIMAAMGIKDPEVEAMALLYMRVYLAGLPILFLYDFEAAIMRSQGDTRTPLIALTISGMVNVGLNLLFVLVLGMDVDGVASATVISSAVSSIILLWCLTHSDSVIRVNLRELAIDWPSLKRILIVGLPAGIQGALFSVSNVIVQAAVNSLDTAVMAGNSAANNIDAFSWYSLNAFGQACTTFVGQNNGARRHDRCLRTLKICFIEGYTAYAILTTILLLFSRQLLSIFSTDPAVLDAGQLRIQFILATHLFTMVVEIMSGYLRGYGCSLPPTIIALISICVLRVLWVAFIFSADHTLFTLLMVYPVSVAVNALLTMLFTFFMRNHLARPAAAAA</sequence>
<keyword evidence="3" id="KW-1003">Cell membrane</keyword>
<keyword evidence="5 7" id="KW-1133">Transmembrane helix</keyword>
<feature type="transmembrane region" description="Helical" evidence="7">
    <location>
        <begin position="95"/>
        <end position="118"/>
    </location>
</feature>
<evidence type="ECO:0000256" key="5">
    <source>
        <dbReference type="ARBA" id="ARBA00022989"/>
    </source>
</evidence>
<dbReference type="GO" id="GO:0015297">
    <property type="term" value="F:antiporter activity"/>
    <property type="evidence" value="ECO:0007669"/>
    <property type="project" value="InterPro"/>
</dbReference>
<dbReference type="GO" id="GO:0042910">
    <property type="term" value="F:xenobiotic transmembrane transporter activity"/>
    <property type="evidence" value="ECO:0007669"/>
    <property type="project" value="InterPro"/>
</dbReference>
<feature type="transmembrane region" description="Helical" evidence="7">
    <location>
        <begin position="320"/>
        <end position="339"/>
    </location>
</feature>
<dbReference type="Pfam" id="PF01554">
    <property type="entry name" value="MatE"/>
    <property type="match status" value="2"/>
</dbReference>
<dbReference type="CDD" id="cd13138">
    <property type="entry name" value="MATE_yoeA_like"/>
    <property type="match status" value="1"/>
</dbReference>
<keyword evidence="4 7" id="KW-0812">Transmembrane</keyword>
<dbReference type="PANTHER" id="PTHR43549">
    <property type="entry name" value="MULTIDRUG RESISTANCE PROTEIN YPNP-RELATED"/>
    <property type="match status" value="1"/>
</dbReference>
<dbReference type="RefSeq" id="WP_169276832.1">
    <property type="nucleotide sequence ID" value="NZ_JABBCP010000001.1"/>
</dbReference>
<evidence type="ECO:0000256" key="6">
    <source>
        <dbReference type="ARBA" id="ARBA00023136"/>
    </source>
</evidence>
<evidence type="ECO:0000256" key="3">
    <source>
        <dbReference type="ARBA" id="ARBA00022475"/>
    </source>
</evidence>
<dbReference type="NCBIfam" id="TIGR00797">
    <property type="entry name" value="matE"/>
    <property type="match status" value="1"/>
</dbReference>
<feature type="transmembrane region" description="Helical" evidence="7">
    <location>
        <begin position="197"/>
        <end position="217"/>
    </location>
</feature>
<feature type="transmembrane region" description="Helical" evidence="7">
    <location>
        <begin position="138"/>
        <end position="158"/>
    </location>
</feature>
<dbReference type="Proteomes" id="UP000546970">
    <property type="component" value="Unassembled WGS sequence"/>
</dbReference>
<evidence type="ECO:0000313" key="8">
    <source>
        <dbReference type="EMBL" id="NMF55112.1"/>
    </source>
</evidence>
<feature type="transmembrane region" description="Helical" evidence="7">
    <location>
        <begin position="359"/>
        <end position="380"/>
    </location>
</feature>
<gene>
    <name evidence="8" type="ORF">HF320_02025</name>
</gene>
<feature type="transmembrane region" description="Helical" evidence="7">
    <location>
        <begin position="392"/>
        <end position="410"/>
    </location>
</feature>
<organism evidence="8 9">
    <name type="scientific">Collinsella acetigenes</name>
    <dbReference type="NCBI Taxonomy" id="2713419"/>
    <lineage>
        <taxon>Bacteria</taxon>
        <taxon>Bacillati</taxon>
        <taxon>Actinomycetota</taxon>
        <taxon>Coriobacteriia</taxon>
        <taxon>Coriobacteriales</taxon>
        <taxon>Coriobacteriaceae</taxon>
        <taxon>Collinsella</taxon>
    </lineage>
</organism>
<dbReference type="InterPro" id="IPR048279">
    <property type="entry name" value="MdtK-like"/>
</dbReference>
<feature type="transmembrane region" description="Helical" evidence="7">
    <location>
        <begin position="51"/>
        <end position="74"/>
    </location>
</feature>
<dbReference type="InterPro" id="IPR002528">
    <property type="entry name" value="MATE_fam"/>
</dbReference>
<dbReference type="InterPro" id="IPR052031">
    <property type="entry name" value="Membrane_Transporter-Flippase"/>
</dbReference>